<sequence length="315" mass="35104">MMKVLHAAAPDLPVLRFETQKAEENIRPDMWGYDNDGPRVFIENKFWAGLTEHQPVSYLEKLAAYNRPSIILFVVPDAREQILWRELCRRLQEAGIAATGKNTLSGPITLAAATATGPVMALASWTRLISALALSVADDPFARNDLAQLQALCEAADIDAFVPILPRHVTDQRMPAFVLQLNAIVQASVELAVSENILTLNGLKPQASWNRIGRYIKFSFENGPGVWVGLHFDLWKQYGETLLWMVFSQTDWGRALQSKPLLEPWAAREDKFVAFQNSELAIALNLVFGEDKDHVVRRLAGLYKDIADALCPPGA</sequence>
<dbReference type="EMBL" id="JACDUS010000007">
    <property type="protein sequence ID" value="MBA2882214.1"/>
    <property type="molecule type" value="Genomic_DNA"/>
</dbReference>
<evidence type="ECO:0000313" key="2">
    <source>
        <dbReference type="Proteomes" id="UP000525298"/>
    </source>
</evidence>
<reference evidence="1 2" key="1">
    <citation type="submission" date="2020-07" db="EMBL/GenBank/DDBJ databases">
        <title>Genomic Encyclopedia of Type Strains, Phase IV (KMG-IV): sequencing the most valuable type-strain genomes for metagenomic binning, comparative biology and taxonomic classification.</title>
        <authorList>
            <person name="Goeker M."/>
        </authorList>
    </citation>
    <scope>NUCLEOTIDE SEQUENCE [LARGE SCALE GENOMIC DNA]</scope>
    <source>
        <strain evidence="1 2">DSM 17721</strain>
    </source>
</reference>
<comment type="caution">
    <text evidence="1">The sequence shown here is derived from an EMBL/GenBank/DDBJ whole genome shotgun (WGS) entry which is preliminary data.</text>
</comment>
<dbReference type="Proteomes" id="UP000525298">
    <property type="component" value="Unassembled WGS sequence"/>
</dbReference>
<accession>A0A7W0HLD3</accession>
<dbReference type="AlphaFoldDB" id="A0A7W0HLD3"/>
<gene>
    <name evidence="1" type="ORF">HNR65_002555</name>
</gene>
<dbReference type="RefSeq" id="WP_181551859.1">
    <property type="nucleotide sequence ID" value="NZ_JACDUS010000007.1"/>
</dbReference>
<protein>
    <submittedName>
        <fullName evidence="1">Uncharacterized protein</fullName>
    </submittedName>
</protein>
<keyword evidence="2" id="KW-1185">Reference proteome</keyword>
<organism evidence="1 2">
    <name type="scientific">Desulfosalsimonas propionicica</name>
    <dbReference type="NCBI Taxonomy" id="332175"/>
    <lineage>
        <taxon>Bacteria</taxon>
        <taxon>Pseudomonadati</taxon>
        <taxon>Thermodesulfobacteriota</taxon>
        <taxon>Desulfobacteria</taxon>
        <taxon>Desulfobacterales</taxon>
        <taxon>Desulfosalsimonadaceae</taxon>
        <taxon>Desulfosalsimonas</taxon>
    </lineage>
</organism>
<proteinExistence type="predicted"/>
<evidence type="ECO:0000313" key="1">
    <source>
        <dbReference type="EMBL" id="MBA2882214.1"/>
    </source>
</evidence>
<name>A0A7W0HLD3_9BACT</name>